<evidence type="ECO:0000313" key="2">
    <source>
        <dbReference type="EMBL" id="KJY02224.1"/>
    </source>
</evidence>
<organism evidence="2 3">
    <name type="scientific">Zymoseptoria brevis</name>
    <dbReference type="NCBI Taxonomy" id="1047168"/>
    <lineage>
        <taxon>Eukaryota</taxon>
        <taxon>Fungi</taxon>
        <taxon>Dikarya</taxon>
        <taxon>Ascomycota</taxon>
        <taxon>Pezizomycotina</taxon>
        <taxon>Dothideomycetes</taxon>
        <taxon>Dothideomycetidae</taxon>
        <taxon>Mycosphaerellales</taxon>
        <taxon>Mycosphaerellaceae</taxon>
        <taxon>Zymoseptoria</taxon>
    </lineage>
</organism>
<accession>A0A0F4GY93</accession>
<dbReference type="AlphaFoldDB" id="A0A0F4GY93"/>
<dbReference type="Proteomes" id="UP000033647">
    <property type="component" value="Unassembled WGS sequence"/>
</dbReference>
<dbReference type="EMBL" id="LAFY01000073">
    <property type="protein sequence ID" value="KJY02224.1"/>
    <property type="molecule type" value="Genomic_DNA"/>
</dbReference>
<reference evidence="2 3" key="1">
    <citation type="submission" date="2015-03" db="EMBL/GenBank/DDBJ databases">
        <title>RNA-seq based gene annotation and comparative genomics of four Zymoseptoria species reveal species-specific pathogenicity related genes and transposable element activity.</title>
        <authorList>
            <person name="Grandaubert J."/>
            <person name="Bhattacharyya A."/>
            <person name="Stukenbrock E.H."/>
        </authorList>
    </citation>
    <scope>NUCLEOTIDE SEQUENCE [LARGE SCALE GENOMIC DNA]</scope>
    <source>
        <strain evidence="2 3">Zb18110</strain>
    </source>
</reference>
<keyword evidence="3" id="KW-1185">Reference proteome</keyword>
<feature type="signal peptide" evidence="1">
    <location>
        <begin position="1"/>
        <end position="20"/>
    </location>
</feature>
<keyword evidence="1" id="KW-0732">Signal</keyword>
<evidence type="ECO:0000313" key="3">
    <source>
        <dbReference type="Proteomes" id="UP000033647"/>
    </source>
</evidence>
<comment type="caution">
    <text evidence="2">The sequence shown here is derived from an EMBL/GenBank/DDBJ whole genome shotgun (WGS) entry which is preliminary data.</text>
</comment>
<feature type="chain" id="PRO_5002469255" evidence="1">
    <location>
        <begin position="21"/>
        <end position="214"/>
    </location>
</feature>
<protein>
    <submittedName>
        <fullName evidence="2">Uncharacterized protein</fullName>
    </submittedName>
</protein>
<sequence length="214" mass="22510">MKLALASMMILAMLSELTLAFPLSTPTQTASLPNAALTARNLTELLQLYSSPNDTWIGTLPHILNKRFGEGTDSNHEIDDAVCPVDYSPSTGTCPAIGPDWVSLTENVGGNLILQNPDGFAGNNQQYGETSVTSAIEGINYEATLYVGVQNALDGGQAADLVNLLAEVAVDLFDLTDGQGFGMVALRGTVFGSAFLAYWVYTIRLGDGGAQACG</sequence>
<name>A0A0F4GY93_9PEZI</name>
<proteinExistence type="predicted"/>
<evidence type="ECO:0000256" key="1">
    <source>
        <dbReference type="SAM" id="SignalP"/>
    </source>
</evidence>
<gene>
    <name evidence="2" type="ORF">TI39_contig76g00005</name>
</gene>